<dbReference type="OrthoDB" id="9794615at2"/>
<keyword evidence="4" id="KW-1185">Reference proteome</keyword>
<name>A0A2X0IN20_9ACTN</name>
<dbReference type="Proteomes" id="UP000248889">
    <property type="component" value="Unassembled WGS sequence"/>
</dbReference>
<keyword evidence="2 3" id="KW-0808">Transferase</keyword>
<evidence type="ECO:0000313" key="4">
    <source>
        <dbReference type="Proteomes" id="UP000248889"/>
    </source>
</evidence>
<proteinExistence type="predicted"/>
<evidence type="ECO:0000313" key="3">
    <source>
        <dbReference type="EMBL" id="RAG84933.1"/>
    </source>
</evidence>
<protein>
    <submittedName>
        <fullName evidence="3">Methyltransferase</fullName>
    </submittedName>
</protein>
<accession>A0A2X0IN20</accession>
<dbReference type="GO" id="GO:0016279">
    <property type="term" value="F:protein-lysine N-methyltransferase activity"/>
    <property type="evidence" value="ECO:0007669"/>
    <property type="project" value="TreeGrafter"/>
</dbReference>
<gene>
    <name evidence="3" type="ORF">DN069_14360</name>
</gene>
<dbReference type="SUPFAM" id="SSF53335">
    <property type="entry name" value="S-adenosyl-L-methionine-dependent methyltransferases"/>
    <property type="match status" value="1"/>
</dbReference>
<dbReference type="InterPro" id="IPR050078">
    <property type="entry name" value="Ribosomal_L11_MeTrfase_PrmA"/>
</dbReference>
<dbReference type="Pfam" id="PF06325">
    <property type="entry name" value="PrmA"/>
    <property type="match status" value="1"/>
</dbReference>
<reference evidence="3 4" key="1">
    <citation type="submission" date="2018-06" db="EMBL/GenBank/DDBJ databases">
        <title>Streptacidiphilus pinicola sp. nov., isolated from pine grove soil.</title>
        <authorList>
            <person name="Roh S.G."/>
            <person name="Park S."/>
            <person name="Kim M.-K."/>
            <person name="Yun B.-R."/>
            <person name="Park J."/>
            <person name="Kim M.J."/>
            <person name="Kim Y.S."/>
            <person name="Kim S.B."/>
        </authorList>
    </citation>
    <scope>NUCLEOTIDE SEQUENCE [LARGE SCALE GENOMIC DNA]</scope>
    <source>
        <strain evidence="3 4">MMS16-CNU450</strain>
    </source>
</reference>
<dbReference type="PANTHER" id="PTHR43648">
    <property type="entry name" value="ELECTRON TRANSFER FLAVOPROTEIN BETA SUBUNIT LYSINE METHYLTRANSFERASE"/>
    <property type="match status" value="1"/>
</dbReference>
<sequence>MPITPAPAPNAADFVRTHTRLAPASPGFLTEVRLHLADQVFALWEETETASGRDNAPPPFWAQAWAGGLALARYVLDHPETVAGRHVLDLASGSGLVAIAAVKAGAASVAVSEIDPLALDAISLNAAANAAPLGPSLGDVLDADPTPTADVVLVGDAFYERTLATRVLAFLTRARSHGATALVGDPGRTYLPRTVFDSVATYAVPVQRELEDTETKQTTVWKLSGTVAAAT</sequence>
<dbReference type="InterPro" id="IPR029063">
    <property type="entry name" value="SAM-dependent_MTases_sf"/>
</dbReference>
<keyword evidence="1 3" id="KW-0489">Methyltransferase</keyword>
<dbReference type="Gene3D" id="3.40.50.150">
    <property type="entry name" value="Vaccinia Virus protein VP39"/>
    <property type="match status" value="1"/>
</dbReference>
<organism evidence="3 4">
    <name type="scientific">Streptacidiphilus pinicola</name>
    <dbReference type="NCBI Taxonomy" id="2219663"/>
    <lineage>
        <taxon>Bacteria</taxon>
        <taxon>Bacillati</taxon>
        <taxon>Actinomycetota</taxon>
        <taxon>Actinomycetes</taxon>
        <taxon>Kitasatosporales</taxon>
        <taxon>Streptomycetaceae</taxon>
        <taxon>Streptacidiphilus</taxon>
    </lineage>
</organism>
<dbReference type="GO" id="GO:0032259">
    <property type="term" value="P:methylation"/>
    <property type="evidence" value="ECO:0007669"/>
    <property type="project" value="UniProtKB-KW"/>
</dbReference>
<dbReference type="AlphaFoldDB" id="A0A2X0IN20"/>
<evidence type="ECO:0000256" key="2">
    <source>
        <dbReference type="ARBA" id="ARBA00022679"/>
    </source>
</evidence>
<dbReference type="PANTHER" id="PTHR43648:SF1">
    <property type="entry name" value="ELECTRON TRANSFER FLAVOPROTEIN BETA SUBUNIT LYSINE METHYLTRANSFERASE"/>
    <property type="match status" value="1"/>
</dbReference>
<evidence type="ECO:0000256" key="1">
    <source>
        <dbReference type="ARBA" id="ARBA00022603"/>
    </source>
</evidence>
<comment type="caution">
    <text evidence="3">The sequence shown here is derived from an EMBL/GenBank/DDBJ whole genome shotgun (WGS) entry which is preliminary data.</text>
</comment>
<dbReference type="EMBL" id="QKYN01000055">
    <property type="protein sequence ID" value="RAG84933.1"/>
    <property type="molecule type" value="Genomic_DNA"/>
</dbReference>